<keyword evidence="2" id="KW-1185">Reference proteome</keyword>
<proteinExistence type="predicted"/>
<dbReference type="EMBL" id="LT615367">
    <property type="protein sequence ID" value="SLM62132.1"/>
    <property type="molecule type" value="Genomic_DNA"/>
</dbReference>
<dbReference type="RefSeq" id="WP_071604102.1">
    <property type="nucleotide sequence ID" value="NZ_LT615367.1"/>
</dbReference>
<evidence type="ECO:0000313" key="2">
    <source>
        <dbReference type="Proteomes" id="UP000294820"/>
    </source>
</evidence>
<reference evidence="1 2" key="1">
    <citation type="submission" date="2016-09" db="EMBL/GenBank/DDBJ databases">
        <authorList>
            <person name="Reverchon S."/>
            <person name="Nasser W."/>
            <person name="Leonard S."/>
            <person name="Brochier C."/>
            <person name="Duprey A."/>
        </authorList>
    </citation>
    <scope>NUCLEOTIDE SEQUENCE [LARGE SCALE GENOMIC DNA]</scope>
    <source>
        <strain evidence="1 2">174/2</strain>
    </source>
</reference>
<name>A0A375A7P8_9GAMM</name>
<organism evidence="1 2">
    <name type="scientific">Dickeya aquatica</name>
    <dbReference type="NCBI Taxonomy" id="1401087"/>
    <lineage>
        <taxon>Bacteria</taxon>
        <taxon>Pseudomonadati</taxon>
        <taxon>Pseudomonadota</taxon>
        <taxon>Gammaproteobacteria</taxon>
        <taxon>Enterobacterales</taxon>
        <taxon>Pectobacteriaceae</taxon>
        <taxon>Dickeya</taxon>
    </lineage>
</organism>
<dbReference type="InterPro" id="IPR029037">
    <property type="entry name" value="DUF1407/YfgJ-like_sf"/>
</dbReference>
<dbReference type="InterPro" id="IPR010807">
    <property type="entry name" value="YfgJ-like"/>
</dbReference>
<dbReference type="Gene3D" id="2.10.290.10">
    <property type="entry name" value="YfgJ-like"/>
    <property type="match status" value="1"/>
</dbReference>
<gene>
    <name evidence="1" type="ORF">DAQ1742_01113</name>
</gene>
<dbReference type="Pfam" id="PF07191">
    <property type="entry name" value="Zn_ribbon_6"/>
    <property type="match status" value="1"/>
</dbReference>
<dbReference type="KEGG" id="daq:DAQ1742_01113"/>
<dbReference type="AlphaFoldDB" id="A0A375A7P8"/>
<evidence type="ECO:0008006" key="3">
    <source>
        <dbReference type="Google" id="ProtNLM"/>
    </source>
</evidence>
<sequence length="78" mass="8948">MVLSETHCPSCQQPMSEMAEAQYRCERCKRQYRRVFLCPDCAQPLQVLAGCGSKSYWCANGHGLISRTRIHVHYQDLA</sequence>
<protein>
    <recommendedName>
        <fullName evidence="3">Replication restart DNA helicase PriA</fullName>
    </recommendedName>
</protein>
<evidence type="ECO:0000313" key="1">
    <source>
        <dbReference type="EMBL" id="SLM62132.1"/>
    </source>
</evidence>
<dbReference type="Proteomes" id="UP000294820">
    <property type="component" value="Chromosome 1"/>
</dbReference>
<accession>A0A375A7P8</accession>
<dbReference type="SUPFAM" id="SSF161187">
    <property type="entry name" value="YfgJ-like"/>
    <property type="match status" value="1"/>
</dbReference>